<dbReference type="Proteomes" id="UP000317371">
    <property type="component" value="Unassembled WGS sequence"/>
</dbReference>
<feature type="transmembrane region" description="Helical" evidence="1">
    <location>
        <begin position="680"/>
        <end position="699"/>
    </location>
</feature>
<dbReference type="InParanoid" id="A0A540VE00"/>
<evidence type="ECO:0000313" key="2">
    <source>
        <dbReference type="EMBL" id="TQE94995.1"/>
    </source>
</evidence>
<gene>
    <name evidence="2" type="ORF">FKZ61_14405</name>
</gene>
<keyword evidence="1" id="KW-0472">Membrane</keyword>
<dbReference type="EMBL" id="VIGC01000018">
    <property type="protein sequence ID" value="TQE94995.1"/>
    <property type="molecule type" value="Genomic_DNA"/>
</dbReference>
<keyword evidence="3" id="KW-1185">Reference proteome</keyword>
<name>A0A540VE00_9CHLR</name>
<proteinExistence type="predicted"/>
<evidence type="ECO:0000256" key="1">
    <source>
        <dbReference type="SAM" id="Phobius"/>
    </source>
</evidence>
<keyword evidence="1" id="KW-1133">Transmembrane helix</keyword>
<dbReference type="OrthoDB" id="9837132at2"/>
<keyword evidence="1" id="KW-0812">Transmembrane</keyword>
<protein>
    <submittedName>
        <fullName evidence="2">Uncharacterized protein</fullName>
    </submittedName>
</protein>
<dbReference type="RefSeq" id="WP_141610847.1">
    <property type="nucleotide sequence ID" value="NZ_VIGC02000018.1"/>
</dbReference>
<comment type="caution">
    <text evidence="2">The sequence shown here is derived from an EMBL/GenBank/DDBJ whole genome shotgun (WGS) entry which is preliminary data.</text>
</comment>
<evidence type="ECO:0000313" key="3">
    <source>
        <dbReference type="Proteomes" id="UP000317371"/>
    </source>
</evidence>
<sequence length="702" mass="76245">MAAWFPAWPLAPRQALAAPTRQGTPGVQATSPTLYLVPQDATVVVLHTHVATFQLQPLADGRTSLGVELLFRLKNPSQETVNLVARLDGRSGPLAPEQAAAFPDLSASVDGQALSFQPLVVQGNQALGLSLSLAAEAQRTVRLRYTVTGLAGPLAGLRYDPAPLRGWSGTPSVRVTVQIPPAIPPESWLGIAPDGWRYGLEAPAEMTAIQWLFDNGLPRQPFHFQFVAPSTWGQLQAARQAAVSGAPPDAFRQLGDLYRQLYAAADVATQGSLRARFYALALAAYTDGLTEHERQGLPPAAATELHLRLADLYRNRAADVGGNAALPYARLLVEQAAAALEGLPADDRRRAEVMRWQTEGLYLLLSDARQRREWPQALQLIEEIARLSPTAAEQETLAEMRRTVRVQQALDLLEQGQRDAAMALAAEELSDLQLQPPPQFQPLFARWQVTVTTGLAGTTLKLTGEPSPGREADARAALEGLLQQWSTALTQDGRAGYDINLAATPPQATTPTSLTLTITYPDTASGVPLARALPATADWALLRELLLQIRPETTRRSHLLWQQVSLRQPLDLRRAGDQWAMMATDLERQAAQFEAQAAPDVWEDVARLETALQAHVQAANYRVAAQAWRDLLQESWVLVELQAGSSLLGTSGQGRSWLVTATTPSQMLTFDGQMVNPGRAALSATAGFFGLFLLAGMLWRLL</sequence>
<organism evidence="2 3">
    <name type="scientific">Litorilinea aerophila</name>
    <dbReference type="NCBI Taxonomy" id="1204385"/>
    <lineage>
        <taxon>Bacteria</taxon>
        <taxon>Bacillati</taxon>
        <taxon>Chloroflexota</taxon>
        <taxon>Caldilineae</taxon>
        <taxon>Caldilineales</taxon>
        <taxon>Caldilineaceae</taxon>
        <taxon>Litorilinea</taxon>
    </lineage>
</organism>
<dbReference type="AlphaFoldDB" id="A0A540VE00"/>
<reference evidence="2 3" key="1">
    <citation type="submission" date="2019-06" db="EMBL/GenBank/DDBJ databases">
        <title>Genome sequence of Litorilinea aerophila BAA-2444.</title>
        <authorList>
            <person name="Maclea K.S."/>
            <person name="Maurais E.G."/>
            <person name="Iannazzi L.C."/>
        </authorList>
    </citation>
    <scope>NUCLEOTIDE SEQUENCE [LARGE SCALE GENOMIC DNA]</scope>
    <source>
        <strain evidence="2 3">ATCC BAA-2444</strain>
    </source>
</reference>
<accession>A0A540VE00</accession>